<protein>
    <submittedName>
        <fullName evidence="3">Glycosyltransferase</fullName>
    </submittedName>
</protein>
<feature type="domain" description="Glycosyl transferase family 1" evidence="1">
    <location>
        <begin position="189"/>
        <end position="342"/>
    </location>
</feature>
<dbReference type="InterPro" id="IPR050194">
    <property type="entry name" value="Glycosyltransferase_grp1"/>
</dbReference>
<dbReference type="Gene3D" id="3.40.50.2000">
    <property type="entry name" value="Glycogen Phosphorylase B"/>
    <property type="match status" value="2"/>
</dbReference>
<name>A0A9X0W5Z3_9GAMM</name>
<sequence>MERPIKVLQFICSTGFYGAERWILALAQYLDPAQVQCELAVTAEAQNVDLQLVREYKKTGLATHAIPMSGRFDLSAVKRLSDLLTTEHVDLIHTHGYKSDILGLLAARRAGIPVIITPHGFENAQDIKLRLFVWLGCKAMRFADSVAPLSPQLMEDARRHRVAESKLTYIQNGVNLHEVEAIANNPDAVAPKHKKRIGFIGQLISRKNLREMLDIFAMLRQSRTDVELVLVGDGEDRAELEAYAARLHCAPDIHFLGFRDDRLELLKSFDLFTMTSTLEGIPRCLMEAAAMGVPVAAYDIPGVDQLVRHQQTGLLAPLGNRASLLEHWNTLLDQPATGQALATAGLDVVNQHYSAKRMAAEYTTLFRRLTQRVH</sequence>
<feature type="domain" description="Glycosyltransferase subfamily 4-like N-terminal" evidence="2">
    <location>
        <begin position="18"/>
        <end position="177"/>
    </location>
</feature>
<dbReference type="PANTHER" id="PTHR45947">
    <property type="entry name" value="SULFOQUINOVOSYL TRANSFERASE SQD2"/>
    <property type="match status" value="1"/>
</dbReference>
<evidence type="ECO:0000313" key="4">
    <source>
        <dbReference type="Proteomes" id="UP001138768"/>
    </source>
</evidence>
<evidence type="ECO:0000259" key="2">
    <source>
        <dbReference type="Pfam" id="PF13439"/>
    </source>
</evidence>
<dbReference type="InterPro" id="IPR001296">
    <property type="entry name" value="Glyco_trans_1"/>
</dbReference>
<dbReference type="Proteomes" id="UP001138768">
    <property type="component" value="Unassembled WGS sequence"/>
</dbReference>
<dbReference type="PANTHER" id="PTHR45947:SF14">
    <property type="entry name" value="SLL1723 PROTEIN"/>
    <property type="match status" value="1"/>
</dbReference>
<dbReference type="Pfam" id="PF00534">
    <property type="entry name" value="Glycos_transf_1"/>
    <property type="match status" value="1"/>
</dbReference>
<dbReference type="AlphaFoldDB" id="A0A9X0W5Z3"/>
<dbReference type="GO" id="GO:0016757">
    <property type="term" value="F:glycosyltransferase activity"/>
    <property type="evidence" value="ECO:0007669"/>
    <property type="project" value="UniProtKB-ARBA"/>
</dbReference>
<keyword evidence="4" id="KW-1185">Reference proteome</keyword>
<organism evidence="3 4">
    <name type="scientific">Lamprobacter modestohalophilus</name>
    <dbReference type="NCBI Taxonomy" id="1064514"/>
    <lineage>
        <taxon>Bacteria</taxon>
        <taxon>Pseudomonadati</taxon>
        <taxon>Pseudomonadota</taxon>
        <taxon>Gammaproteobacteria</taxon>
        <taxon>Chromatiales</taxon>
        <taxon>Chromatiaceae</taxon>
        <taxon>Lamprobacter</taxon>
    </lineage>
</organism>
<reference evidence="3 4" key="1">
    <citation type="journal article" date="2020" name="Microorganisms">
        <title>Osmotic Adaptation and Compatible Solute Biosynthesis of Phototrophic Bacteria as Revealed from Genome Analyses.</title>
        <authorList>
            <person name="Imhoff J.F."/>
            <person name="Rahn T."/>
            <person name="Kunzel S."/>
            <person name="Keller A."/>
            <person name="Neulinger S.C."/>
        </authorList>
    </citation>
    <scope>NUCLEOTIDE SEQUENCE [LARGE SCALE GENOMIC DNA]</scope>
    <source>
        <strain evidence="3 4">DSM 25653</strain>
    </source>
</reference>
<gene>
    <name evidence="3" type="ORF">CKO42_02855</name>
</gene>
<comment type="caution">
    <text evidence="3">The sequence shown here is derived from an EMBL/GenBank/DDBJ whole genome shotgun (WGS) entry which is preliminary data.</text>
</comment>
<proteinExistence type="predicted"/>
<dbReference type="RefSeq" id="WP_200238404.1">
    <property type="nucleotide sequence ID" value="NZ_NRRY01000003.1"/>
</dbReference>
<dbReference type="InterPro" id="IPR028098">
    <property type="entry name" value="Glyco_trans_4-like_N"/>
</dbReference>
<dbReference type="EMBL" id="NRRY01000003">
    <property type="protein sequence ID" value="MBK1617411.1"/>
    <property type="molecule type" value="Genomic_DNA"/>
</dbReference>
<dbReference type="SUPFAM" id="SSF53756">
    <property type="entry name" value="UDP-Glycosyltransferase/glycogen phosphorylase"/>
    <property type="match status" value="1"/>
</dbReference>
<evidence type="ECO:0000313" key="3">
    <source>
        <dbReference type="EMBL" id="MBK1617411.1"/>
    </source>
</evidence>
<dbReference type="Pfam" id="PF13439">
    <property type="entry name" value="Glyco_transf_4"/>
    <property type="match status" value="1"/>
</dbReference>
<accession>A0A9X0W5Z3</accession>
<evidence type="ECO:0000259" key="1">
    <source>
        <dbReference type="Pfam" id="PF00534"/>
    </source>
</evidence>
<dbReference type="CDD" id="cd03811">
    <property type="entry name" value="GT4_GT28_WabH-like"/>
    <property type="match status" value="1"/>
</dbReference>